<comment type="caution">
    <text evidence="2">The sequence shown here is derived from an EMBL/GenBank/DDBJ whole genome shotgun (WGS) entry which is preliminary data.</text>
</comment>
<dbReference type="AlphaFoldDB" id="A0A8T2QDZ0"/>
<dbReference type="EMBL" id="CM035441">
    <property type="protein sequence ID" value="KAH7281663.1"/>
    <property type="molecule type" value="Genomic_DNA"/>
</dbReference>
<gene>
    <name evidence="2" type="ORF">KP509_36G057400</name>
</gene>
<organism evidence="2 3">
    <name type="scientific">Ceratopteris richardii</name>
    <name type="common">Triangle waterfern</name>
    <dbReference type="NCBI Taxonomy" id="49495"/>
    <lineage>
        <taxon>Eukaryota</taxon>
        <taxon>Viridiplantae</taxon>
        <taxon>Streptophyta</taxon>
        <taxon>Embryophyta</taxon>
        <taxon>Tracheophyta</taxon>
        <taxon>Polypodiopsida</taxon>
        <taxon>Polypodiidae</taxon>
        <taxon>Polypodiales</taxon>
        <taxon>Pteridineae</taxon>
        <taxon>Pteridaceae</taxon>
        <taxon>Parkerioideae</taxon>
        <taxon>Ceratopteris</taxon>
    </lineage>
</organism>
<sequence>MSNVEDAKTQVFIDQPGSKPLSRRRCEGRQGNTKTPSQGTRLEFPRRCLLILDILEQYKSLNLHISPSLTNLLQKLLRHTKTPSQGTAREELSLRHQGFEILSKAHGASITACKRCPCLRMTMYV</sequence>
<evidence type="ECO:0000313" key="3">
    <source>
        <dbReference type="Proteomes" id="UP000825935"/>
    </source>
</evidence>
<keyword evidence="3" id="KW-1185">Reference proteome</keyword>
<name>A0A8T2QDZ0_CERRI</name>
<dbReference type="Proteomes" id="UP000825935">
    <property type="component" value="Chromosome 36"/>
</dbReference>
<evidence type="ECO:0000256" key="1">
    <source>
        <dbReference type="SAM" id="MobiDB-lite"/>
    </source>
</evidence>
<evidence type="ECO:0000313" key="2">
    <source>
        <dbReference type="EMBL" id="KAH7281663.1"/>
    </source>
</evidence>
<feature type="region of interest" description="Disordered" evidence="1">
    <location>
        <begin position="1"/>
        <end position="40"/>
    </location>
</feature>
<feature type="compositionally biased region" description="Polar residues" evidence="1">
    <location>
        <begin position="30"/>
        <end position="40"/>
    </location>
</feature>
<reference evidence="2" key="1">
    <citation type="submission" date="2021-08" db="EMBL/GenBank/DDBJ databases">
        <title>WGS assembly of Ceratopteris richardii.</title>
        <authorList>
            <person name="Marchant D.B."/>
            <person name="Chen G."/>
            <person name="Jenkins J."/>
            <person name="Shu S."/>
            <person name="Leebens-Mack J."/>
            <person name="Grimwood J."/>
            <person name="Schmutz J."/>
            <person name="Soltis P."/>
            <person name="Soltis D."/>
            <person name="Chen Z.-H."/>
        </authorList>
    </citation>
    <scope>NUCLEOTIDE SEQUENCE</scope>
    <source>
        <strain evidence="2">Whitten #5841</strain>
        <tissue evidence="2">Leaf</tissue>
    </source>
</reference>
<accession>A0A8T2QDZ0</accession>
<protein>
    <submittedName>
        <fullName evidence="2">Uncharacterized protein</fullName>
    </submittedName>
</protein>
<proteinExistence type="predicted"/>